<organism evidence="3 4">
    <name type="scientific">Iphiclides podalirius</name>
    <name type="common">scarce swallowtail</name>
    <dbReference type="NCBI Taxonomy" id="110791"/>
    <lineage>
        <taxon>Eukaryota</taxon>
        <taxon>Metazoa</taxon>
        <taxon>Ecdysozoa</taxon>
        <taxon>Arthropoda</taxon>
        <taxon>Hexapoda</taxon>
        <taxon>Insecta</taxon>
        <taxon>Pterygota</taxon>
        <taxon>Neoptera</taxon>
        <taxon>Endopterygota</taxon>
        <taxon>Lepidoptera</taxon>
        <taxon>Glossata</taxon>
        <taxon>Ditrysia</taxon>
        <taxon>Papilionoidea</taxon>
        <taxon>Papilionidae</taxon>
        <taxon>Papilioninae</taxon>
        <taxon>Iphiclides</taxon>
    </lineage>
</organism>
<dbReference type="InterPro" id="IPR008837">
    <property type="entry name" value="Serendipity_A"/>
</dbReference>
<dbReference type="EMBL" id="OW152827">
    <property type="protein sequence ID" value="CAH2043583.1"/>
    <property type="molecule type" value="Genomic_DNA"/>
</dbReference>
<dbReference type="Pfam" id="PF05482">
    <property type="entry name" value="Serendipity_A"/>
    <property type="match status" value="1"/>
</dbReference>
<keyword evidence="2" id="KW-0963">Cytoplasm</keyword>
<dbReference type="PANTHER" id="PTHR18914">
    <property type="entry name" value="ALPHA CATENIN"/>
    <property type="match status" value="1"/>
</dbReference>
<gene>
    <name evidence="3" type="ORF">IPOD504_LOCUS4359</name>
</gene>
<dbReference type="Proteomes" id="UP000837857">
    <property type="component" value="Chromosome 15"/>
</dbReference>
<dbReference type="Gene3D" id="1.20.120.230">
    <property type="entry name" value="Alpha-catenin/vinculin-like"/>
    <property type="match status" value="1"/>
</dbReference>
<evidence type="ECO:0008006" key="5">
    <source>
        <dbReference type="Google" id="ProtNLM"/>
    </source>
</evidence>
<evidence type="ECO:0000313" key="3">
    <source>
        <dbReference type="EMBL" id="CAH2043583.1"/>
    </source>
</evidence>
<evidence type="ECO:0000313" key="4">
    <source>
        <dbReference type="Proteomes" id="UP000837857"/>
    </source>
</evidence>
<evidence type="ECO:0000256" key="1">
    <source>
        <dbReference type="ARBA" id="ARBA00004496"/>
    </source>
</evidence>
<proteinExistence type="predicted"/>
<reference evidence="3" key="1">
    <citation type="submission" date="2022-03" db="EMBL/GenBank/DDBJ databases">
        <authorList>
            <person name="Martin H S."/>
        </authorList>
    </citation>
    <scope>NUCLEOTIDE SEQUENCE</scope>
</reference>
<protein>
    <recommendedName>
        <fullName evidence="5">Serendipity locus protein alpha</fullName>
    </recommendedName>
</protein>
<comment type="subcellular location">
    <subcellularLocation>
        <location evidence="1">Cytoplasm</location>
    </subcellularLocation>
</comment>
<name>A0ABN8I0X2_9NEOP</name>
<dbReference type="PANTHER" id="PTHR18914:SF33">
    <property type="entry name" value="RE47911P-RELATED"/>
    <property type="match status" value="1"/>
</dbReference>
<evidence type="ECO:0000256" key="2">
    <source>
        <dbReference type="ARBA" id="ARBA00022490"/>
    </source>
</evidence>
<keyword evidence="4" id="KW-1185">Reference proteome</keyword>
<feature type="non-terminal residue" evidence="3">
    <location>
        <position position="1"/>
    </location>
</feature>
<sequence>MIDILKLEHHNHLLLLESRQCTLERLSWCCNRLWSIEKRLKVIHKEDLYDSCLDESIFVTPMYFVNWIDQTFDILNKLSELVSNTCSKNSEELYNKWKNEMTESLSSLHTLIDELLLSAMTLCRYCLPADQHIIKARCQVVLRETRALLNDVVDGDMENMLDHWNSEDEVTELCNYVKEFDLYNERLLQIGSFAVSCSSDEKRILALRSNLATLEALDPHLVPALIMSPESHHSSLLRNSWNKEVLEIRDSIFLIVDPAAFAEKAKQMMHQKLLDTLKDTLYDNKKICSFINIGCLVYEFFSVYNKYEPDAISENKKLLPLLSDLNKAQLECKAVSDILCTGDDFVYGVRKSMKTISLEQVHKRLKLLYTIINRINTLLHPKDNEDELFANEDDVGNYDVTHSIHFKNNATYVNSPKRVPNALSRSVFARTTNIRTPASKIPLFKLTKNLRQRKCLNINFSAQLEELCNATDQNVANTRDSLSFFYSPLRKRPSLRKAVLNRHKLTIEKDKEIPNESSKTFGDSNLVDDSFDFQITEVLNQMNDLTNTFTSTTPLKMDGYEHSKYNDAKRKGSRQDTVSSFNINDTTITKRVWNIPINTSGPDSNVTHMTMNISQPSNITTLERLNDLDLVESKLSDLRVKQLETSL</sequence>
<accession>A0ABN8I0X2</accession>